<sequence>MQTPLSTLMDSISRKFTLNEQQQHAYHIISLSVLNRDVFHLSEWKHKPPLRMLLTGPGGTGKSHVVHAVRELMTYFGLAHTIRFMAPTGSAAKLINGTTVHSGLDSTEDHSVLVSIKNQQQLRDEWKDVLLLLLDEVSLVDQALIAEIDAAL</sequence>
<accession>A0AA38U9P7</accession>
<keyword evidence="1" id="KW-0233">DNA recombination</keyword>
<evidence type="ECO:0000256" key="1">
    <source>
        <dbReference type="RuleBase" id="RU363044"/>
    </source>
</evidence>
<gene>
    <name evidence="3" type="ORF">F5878DRAFT_544224</name>
</gene>
<evidence type="ECO:0000313" key="3">
    <source>
        <dbReference type="EMBL" id="KAJ3834826.1"/>
    </source>
</evidence>
<dbReference type="InterPro" id="IPR051055">
    <property type="entry name" value="PIF1_helicase"/>
</dbReference>
<comment type="cofactor">
    <cofactor evidence="1">
        <name>Mg(2+)</name>
        <dbReference type="ChEBI" id="CHEBI:18420"/>
    </cofactor>
</comment>
<dbReference type="InterPro" id="IPR010285">
    <property type="entry name" value="DNA_helicase_pif1-like_DEAD"/>
</dbReference>
<dbReference type="Pfam" id="PF05970">
    <property type="entry name" value="PIF1"/>
    <property type="match status" value="1"/>
</dbReference>
<dbReference type="EMBL" id="MU806480">
    <property type="protein sequence ID" value="KAJ3834826.1"/>
    <property type="molecule type" value="Genomic_DNA"/>
</dbReference>
<dbReference type="GO" id="GO:0006310">
    <property type="term" value="P:DNA recombination"/>
    <property type="evidence" value="ECO:0007669"/>
    <property type="project" value="UniProtKB-KW"/>
</dbReference>
<keyword evidence="1" id="KW-0234">DNA repair</keyword>
<proteinExistence type="inferred from homology"/>
<organism evidence="3 4">
    <name type="scientific">Lentinula raphanica</name>
    <dbReference type="NCBI Taxonomy" id="153919"/>
    <lineage>
        <taxon>Eukaryota</taxon>
        <taxon>Fungi</taxon>
        <taxon>Dikarya</taxon>
        <taxon>Basidiomycota</taxon>
        <taxon>Agaricomycotina</taxon>
        <taxon>Agaricomycetes</taxon>
        <taxon>Agaricomycetidae</taxon>
        <taxon>Agaricales</taxon>
        <taxon>Marasmiineae</taxon>
        <taxon>Omphalotaceae</taxon>
        <taxon>Lentinula</taxon>
    </lineage>
</organism>
<dbReference type="GO" id="GO:0016787">
    <property type="term" value="F:hydrolase activity"/>
    <property type="evidence" value="ECO:0007669"/>
    <property type="project" value="UniProtKB-KW"/>
</dbReference>
<evidence type="ECO:0000259" key="2">
    <source>
        <dbReference type="Pfam" id="PF05970"/>
    </source>
</evidence>
<dbReference type="EC" id="5.6.2.3" evidence="1"/>
<keyword evidence="4" id="KW-1185">Reference proteome</keyword>
<comment type="catalytic activity">
    <reaction evidence="1">
        <text>ATP + H2O = ADP + phosphate + H(+)</text>
        <dbReference type="Rhea" id="RHEA:13065"/>
        <dbReference type="ChEBI" id="CHEBI:15377"/>
        <dbReference type="ChEBI" id="CHEBI:15378"/>
        <dbReference type="ChEBI" id="CHEBI:30616"/>
        <dbReference type="ChEBI" id="CHEBI:43474"/>
        <dbReference type="ChEBI" id="CHEBI:456216"/>
        <dbReference type="EC" id="5.6.2.3"/>
    </reaction>
</comment>
<dbReference type="PANTHER" id="PTHR47642">
    <property type="entry name" value="ATP-DEPENDENT DNA HELICASE"/>
    <property type="match status" value="1"/>
</dbReference>
<keyword evidence="1" id="KW-0227">DNA damage</keyword>
<keyword evidence="1" id="KW-0067">ATP-binding</keyword>
<name>A0AA38U9P7_9AGAR</name>
<keyword evidence="1" id="KW-0347">Helicase</keyword>
<keyword evidence="1" id="KW-0378">Hydrolase</keyword>
<protein>
    <recommendedName>
        <fullName evidence="1">ATP-dependent DNA helicase</fullName>
        <ecNumber evidence="1">5.6.2.3</ecNumber>
    </recommendedName>
</protein>
<dbReference type="GO" id="GO:0000723">
    <property type="term" value="P:telomere maintenance"/>
    <property type="evidence" value="ECO:0007669"/>
    <property type="project" value="InterPro"/>
</dbReference>
<dbReference type="GO" id="GO:0043139">
    <property type="term" value="F:5'-3' DNA helicase activity"/>
    <property type="evidence" value="ECO:0007669"/>
    <property type="project" value="UniProtKB-EC"/>
</dbReference>
<dbReference type="SUPFAM" id="SSF52540">
    <property type="entry name" value="P-loop containing nucleoside triphosphate hydrolases"/>
    <property type="match status" value="1"/>
</dbReference>
<dbReference type="InterPro" id="IPR027417">
    <property type="entry name" value="P-loop_NTPase"/>
</dbReference>
<dbReference type="AlphaFoldDB" id="A0AA38U9P7"/>
<feature type="non-terminal residue" evidence="3">
    <location>
        <position position="152"/>
    </location>
</feature>
<comment type="similarity">
    <text evidence="1">Belongs to the helicase family.</text>
</comment>
<dbReference type="Gene3D" id="3.40.50.300">
    <property type="entry name" value="P-loop containing nucleotide triphosphate hydrolases"/>
    <property type="match status" value="1"/>
</dbReference>
<evidence type="ECO:0000313" key="4">
    <source>
        <dbReference type="Proteomes" id="UP001163846"/>
    </source>
</evidence>
<dbReference type="Proteomes" id="UP001163846">
    <property type="component" value="Unassembled WGS sequence"/>
</dbReference>
<dbReference type="GO" id="GO:0006281">
    <property type="term" value="P:DNA repair"/>
    <property type="evidence" value="ECO:0007669"/>
    <property type="project" value="UniProtKB-KW"/>
</dbReference>
<feature type="domain" description="DNA helicase Pif1-like DEAD-box helicase" evidence="2">
    <location>
        <begin position="48"/>
        <end position="151"/>
    </location>
</feature>
<dbReference type="GO" id="GO:0005524">
    <property type="term" value="F:ATP binding"/>
    <property type="evidence" value="ECO:0007669"/>
    <property type="project" value="UniProtKB-KW"/>
</dbReference>
<comment type="caution">
    <text evidence="3">The sequence shown here is derived from an EMBL/GenBank/DDBJ whole genome shotgun (WGS) entry which is preliminary data.</text>
</comment>
<keyword evidence="1" id="KW-0547">Nucleotide-binding</keyword>
<reference evidence="3" key="1">
    <citation type="submission" date="2022-08" db="EMBL/GenBank/DDBJ databases">
        <authorList>
            <consortium name="DOE Joint Genome Institute"/>
            <person name="Min B."/>
            <person name="Riley R."/>
            <person name="Sierra-Patev S."/>
            <person name="Naranjo-Ortiz M."/>
            <person name="Looney B."/>
            <person name="Konkel Z."/>
            <person name="Slot J.C."/>
            <person name="Sakamoto Y."/>
            <person name="Steenwyk J.L."/>
            <person name="Rokas A."/>
            <person name="Carro J."/>
            <person name="Camarero S."/>
            <person name="Ferreira P."/>
            <person name="Molpeceres G."/>
            <person name="Ruiz-Duenas F.J."/>
            <person name="Serrano A."/>
            <person name="Henrissat B."/>
            <person name="Drula E."/>
            <person name="Hughes K.W."/>
            <person name="Mata J.L."/>
            <person name="Ishikawa N.K."/>
            <person name="Vargas-Isla R."/>
            <person name="Ushijima S."/>
            <person name="Smith C.A."/>
            <person name="Ahrendt S."/>
            <person name="Andreopoulos W."/>
            <person name="He G."/>
            <person name="Labutti K."/>
            <person name="Lipzen A."/>
            <person name="Ng V."/>
            <person name="Sandor L."/>
            <person name="Barry K."/>
            <person name="Martinez A.T."/>
            <person name="Xiao Y."/>
            <person name="Gibbons J.G."/>
            <person name="Terashima K."/>
            <person name="Hibbett D.S."/>
            <person name="Grigoriev I.V."/>
        </authorList>
    </citation>
    <scope>NUCLEOTIDE SEQUENCE</scope>
    <source>
        <strain evidence="3">TFB9207</strain>
    </source>
</reference>